<dbReference type="EMBL" id="QFPP01000549">
    <property type="protein sequence ID" value="PZQ64393.1"/>
    <property type="molecule type" value="Genomic_DNA"/>
</dbReference>
<dbReference type="Gene3D" id="3.10.20.30">
    <property type="match status" value="1"/>
</dbReference>
<evidence type="ECO:0000256" key="3">
    <source>
        <dbReference type="ARBA" id="ARBA00022714"/>
    </source>
</evidence>
<keyword evidence="2" id="KW-0813">Transport</keyword>
<feature type="domain" description="2Fe-2S ferredoxin-type" evidence="10">
    <location>
        <begin position="1"/>
        <end position="101"/>
    </location>
</feature>
<evidence type="ECO:0000256" key="6">
    <source>
        <dbReference type="ARBA" id="ARBA00023004"/>
    </source>
</evidence>
<dbReference type="PANTHER" id="PTHR43112:SF3">
    <property type="entry name" value="FERREDOXIN-2, CHLOROPLASTIC"/>
    <property type="match status" value="1"/>
</dbReference>
<dbReference type="Pfam" id="PF00111">
    <property type="entry name" value="Fer2"/>
    <property type="match status" value="1"/>
</dbReference>
<evidence type="ECO:0000259" key="10">
    <source>
        <dbReference type="PROSITE" id="PS51085"/>
    </source>
</evidence>
<comment type="caution">
    <text evidence="11">The sequence shown here is derived from an EMBL/GenBank/DDBJ whole genome shotgun (WGS) entry which is preliminary data.</text>
</comment>
<keyword evidence="5" id="KW-0249">Electron transport</keyword>
<dbReference type="Proteomes" id="UP000249135">
    <property type="component" value="Unassembled WGS sequence"/>
</dbReference>
<comment type="cofactor">
    <cofactor evidence="8">
        <name>[2Fe-2S] cluster</name>
        <dbReference type="ChEBI" id="CHEBI:190135"/>
    </cofactor>
</comment>
<dbReference type="CDD" id="cd00207">
    <property type="entry name" value="fer2"/>
    <property type="match status" value="1"/>
</dbReference>
<evidence type="ECO:0000256" key="7">
    <source>
        <dbReference type="ARBA" id="ARBA00023014"/>
    </source>
</evidence>
<keyword evidence="7" id="KW-0411">Iron-sulfur</keyword>
<evidence type="ECO:0000256" key="5">
    <source>
        <dbReference type="ARBA" id="ARBA00022982"/>
    </source>
</evidence>
<evidence type="ECO:0000256" key="9">
    <source>
        <dbReference type="SAM" id="MobiDB-lite"/>
    </source>
</evidence>
<dbReference type="PANTHER" id="PTHR43112">
    <property type="entry name" value="FERREDOXIN"/>
    <property type="match status" value="1"/>
</dbReference>
<evidence type="ECO:0000313" key="12">
    <source>
        <dbReference type="Proteomes" id="UP000249135"/>
    </source>
</evidence>
<keyword evidence="3" id="KW-0001">2Fe-2S</keyword>
<keyword evidence="4" id="KW-0479">Metal-binding</keyword>
<evidence type="ECO:0000256" key="8">
    <source>
        <dbReference type="ARBA" id="ARBA00034078"/>
    </source>
</evidence>
<dbReference type="InterPro" id="IPR012675">
    <property type="entry name" value="Beta-grasp_dom_sf"/>
</dbReference>
<feature type="region of interest" description="Disordered" evidence="9">
    <location>
        <begin position="1"/>
        <end position="29"/>
    </location>
</feature>
<evidence type="ECO:0000256" key="2">
    <source>
        <dbReference type="ARBA" id="ARBA00022448"/>
    </source>
</evidence>
<reference evidence="11 12" key="1">
    <citation type="submission" date="2017-08" db="EMBL/GenBank/DDBJ databases">
        <title>Infants hospitalized years apart are colonized by the same room-sourced microbial strains.</title>
        <authorList>
            <person name="Brooks B."/>
            <person name="Olm M.R."/>
            <person name="Firek B.A."/>
            <person name="Baker R."/>
            <person name="Thomas B.C."/>
            <person name="Morowitz M.J."/>
            <person name="Banfield J.F."/>
        </authorList>
    </citation>
    <scope>NUCLEOTIDE SEQUENCE [LARGE SCALE GENOMIC DNA]</scope>
    <source>
        <strain evidence="11">S2_005_003_R2_41</strain>
    </source>
</reference>
<organism evidence="11 12">
    <name type="scientific">Variovorax paradoxus</name>
    <dbReference type="NCBI Taxonomy" id="34073"/>
    <lineage>
        <taxon>Bacteria</taxon>
        <taxon>Pseudomonadati</taxon>
        <taxon>Pseudomonadota</taxon>
        <taxon>Betaproteobacteria</taxon>
        <taxon>Burkholderiales</taxon>
        <taxon>Comamonadaceae</taxon>
        <taxon>Variovorax</taxon>
    </lineage>
</organism>
<evidence type="ECO:0000313" key="11">
    <source>
        <dbReference type="EMBL" id="PZQ64393.1"/>
    </source>
</evidence>
<protein>
    <submittedName>
        <fullName evidence="11">(2Fe-2S)-binding protein</fullName>
    </submittedName>
</protein>
<name>A0A2W5RBF1_VARPD</name>
<sequence>MSRKADESESGPLSPLGAGTGPEAPDTGRSLLLAAQDAGIELPSSCRNGTCRTCLCRVVSGRIVHTIDWPGLSAEEKAEGCVLPCVAEARSDLVLDVPHARSLFD</sequence>
<dbReference type="PROSITE" id="PS51085">
    <property type="entry name" value="2FE2S_FER_2"/>
    <property type="match status" value="1"/>
</dbReference>
<dbReference type="SUPFAM" id="SSF54292">
    <property type="entry name" value="2Fe-2S ferredoxin-like"/>
    <property type="match status" value="1"/>
</dbReference>
<dbReference type="InterPro" id="IPR036010">
    <property type="entry name" value="2Fe-2S_ferredoxin-like_sf"/>
</dbReference>
<accession>A0A2W5RBF1</accession>
<keyword evidence="6" id="KW-0408">Iron</keyword>
<dbReference type="InterPro" id="IPR001041">
    <property type="entry name" value="2Fe-2S_ferredoxin-type"/>
</dbReference>
<gene>
    <name evidence="11" type="ORF">DI563_26785</name>
</gene>
<comment type="similarity">
    <text evidence="1">Belongs to the 2Fe2S plant-type ferredoxin family.</text>
</comment>
<dbReference type="GO" id="GO:0051537">
    <property type="term" value="F:2 iron, 2 sulfur cluster binding"/>
    <property type="evidence" value="ECO:0007669"/>
    <property type="project" value="UniProtKB-KW"/>
</dbReference>
<evidence type="ECO:0000256" key="4">
    <source>
        <dbReference type="ARBA" id="ARBA00022723"/>
    </source>
</evidence>
<dbReference type="AlphaFoldDB" id="A0A2W5RBF1"/>
<proteinExistence type="inferred from homology"/>
<dbReference type="GO" id="GO:0046872">
    <property type="term" value="F:metal ion binding"/>
    <property type="evidence" value="ECO:0007669"/>
    <property type="project" value="UniProtKB-KW"/>
</dbReference>
<evidence type="ECO:0000256" key="1">
    <source>
        <dbReference type="ARBA" id="ARBA00007874"/>
    </source>
</evidence>